<dbReference type="GO" id="GO:0006334">
    <property type="term" value="P:nucleosome assembly"/>
    <property type="evidence" value="ECO:0007669"/>
    <property type="project" value="InterPro"/>
</dbReference>
<evidence type="ECO:0000256" key="4">
    <source>
        <dbReference type="ARBA" id="ARBA00023125"/>
    </source>
</evidence>
<comment type="similarity">
    <text evidence="6">Belongs to the histone H1/H5 family.</text>
</comment>
<dbReference type="eggNOG" id="KOG4012">
    <property type="taxonomic scope" value="Eukaryota"/>
</dbReference>
<organism evidence="10 11">
    <name type="scientific">Helobdella robusta</name>
    <name type="common">Californian leech</name>
    <dbReference type="NCBI Taxonomy" id="6412"/>
    <lineage>
        <taxon>Eukaryota</taxon>
        <taxon>Metazoa</taxon>
        <taxon>Spiralia</taxon>
        <taxon>Lophotrochozoa</taxon>
        <taxon>Annelida</taxon>
        <taxon>Clitellata</taxon>
        <taxon>Hirudinea</taxon>
        <taxon>Rhynchobdellida</taxon>
        <taxon>Glossiphoniidae</taxon>
        <taxon>Helobdella</taxon>
    </lineage>
</organism>
<dbReference type="RefSeq" id="XP_009021572.1">
    <property type="nucleotide sequence ID" value="XM_009023324.1"/>
</dbReference>
<keyword evidence="5 6" id="KW-0539">Nucleus</keyword>
<feature type="domain" description="H15" evidence="8">
    <location>
        <begin position="42"/>
        <end position="118"/>
    </location>
</feature>
<dbReference type="InterPro" id="IPR036390">
    <property type="entry name" value="WH_DNA-bd_sf"/>
</dbReference>
<dbReference type="GeneID" id="20213265"/>
<feature type="region of interest" description="Disordered" evidence="7">
    <location>
        <begin position="1"/>
        <end position="43"/>
    </location>
</feature>
<dbReference type="InterPro" id="IPR036388">
    <property type="entry name" value="WH-like_DNA-bd_sf"/>
</dbReference>
<dbReference type="AlphaFoldDB" id="T1FWS0"/>
<dbReference type="STRING" id="6412.T1FWS0"/>
<accession>T1FWS0</accession>
<dbReference type="Proteomes" id="UP000015101">
    <property type="component" value="Unassembled WGS sequence"/>
</dbReference>
<evidence type="ECO:0000256" key="1">
    <source>
        <dbReference type="ARBA" id="ARBA00004123"/>
    </source>
</evidence>
<reference evidence="9 11" key="2">
    <citation type="journal article" date="2013" name="Nature">
        <title>Insights into bilaterian evolution from three spiralian genomes.</title>
        <authorList>
            <person name="Simakov O."/>
            <person name="Marletaz F."/>
            <person name="Cho S.J."/>
            <person name="Edsinger-Gonzales E."/>
            <person name="Havlak P."/>
            <person name="Hellsten U."/>
            <person name="Kuo D.H."/>
            <person name="Larsson T."/>
            <person name="Lv J."/>
            <person name="Arendt D."/>
            <person name="Savage R."/>
            <person name="Osoegawa K."/>
            <person name="de Jong P."/>
            <person name="Grimwood J."/>
            <person name="Chapman J.A."/>
            <person name="Shapiro H."/>
            <person name="Aerts A."/>
            <person name="Otillar R.P."/>
            <person name="Terry A.Y."/>
            <person name="Boore J.L."/>
            <person name="Grigoriev I.V."/>
            <person name="Lindberg D.R."/>
            <person name="Seaver E.C."/>
            <person name="Weisblat D.A."/>
            <person name="Putnam N.H."/>
            <person name="Rokhsar D.S."/>
        </authorList>
    </citation>
    <scope>NUCLEOTIDE SEQUENCE</scope>
</reference>
<dbReference type="FunFam" id="1.10.10.10:FF:000140">
    <property type="entry name" value="Histone H1.0"/>
    <property type="match status" value="1"/>
</dbReference>
<dbReference type="KEGG" id="hro:HELRODRAFT_195122"/>
<comment type="subcellular location">
    <subcellularLocation>
        <location evidence="2">Chromosome</location>
    </subcellularLocation>
    <subcellularLocation>
        <location evidence="1 6">Nucleus</location>
    </subcellularLocation>
</comment>
<dbReference type="Gene3D" id="1.10.10.10">
    <property type="entry name" value="Winged helix-like DNA-binding domain superfamily/Winged helix DNA-binding domain"/>
    <property type="match status" value="1"/>
</dbReference>
<dbReference type="CTD" id="20213265"/>
<evidence type="ECO:0000313" key="9">
    <source>
        <dbReference type="EMBL" id="ESO00329.1"/>
    </source>
</evidence>
<keyword evidence="4 6" id="KW-0238">DNA-binding</keyword>
<evidence type="ECO:0000256" key="2">
    <source>
        <dbReference type="ARBA" id="ARBA00004286"/>
    </source>
</evidence>
<feature type="region of interest" description="Disordered" evidence="7">
    <location>
        <begin position="266"/>
        <end position="295"/>
    </location>
</feature>
<evidence type="ECO:0000256" key="7">
    <source>
        <dbReference type="SAM" id="MobiDB-lite"/>
    </source>
</evidence>
<keyword evidence="11" id="KW-1185">Reference proteome</keyword>
<dbReference type="InterPro" id="IPR005818">
    <property type="entry name" value="Histone_H1/H5_H15"/>
</dbReference>
<dbReference type="GO" id="GO:0030527">
    <property type="term" value="F:structural constituent of chromatin"/>
    <property type="evidence" value="ECO:0007669"/>
    <property type="project" value="InterPro"/>
</dbReference>
<feature type="region of interest" description="Disordered" evidence="7">
    <location>
        <begin position="137"/>
        <end position="212"/>
    </location>
</feature>
<dbReference type="PROSITE" id="PS51504">
    <property type="entry name" value="H15"/>
    <property type="match status" value="1"/>
</dbReference>
<protein>
    <recommendedName>
        <fullName evidence="8">H15 domain-containing protein</fullName>
    </recommendedName>
</protein>
<feature type="compositionally biased region" description="Low complexity" evidence="7">
    <location>
        <begin position="166"/>
        <end position="212"/>
    </location>
</feature>
<dbReference type="InParanoid" id="T1FWS0"/>
<dbReference type="PANTHER" id="PTHR10725:SF74">
    <property type="entry name" value="ERAP1-LIKE C-TERMINAL DOMAIN-CONTAINING PROTEIN"/>
    <property type="match status" value="1"/>
</dbReference>
<dbReference type="EMBL" id="KB096956">
    <property type="protein sequence ID" value="ESO00329.1"/>
    <property type="molecule type" value="Genomic_DNA"/>
</dbReference>
<dbReference type="GO" id="GO:0045910">
    <property type="term" value="P:negative regulation of DNA recombination"/>
    <property type="evidence" value="ECO:0000318"/>
    <property type="project" value="GO_Central"/>
</dbReference>
<reference evidence="10" key="3">
    <citation type="submission" date="2015-06" db="UniProtKB">
        <authorList>
            <consortium name="EnsemblMetazoa"/>
        </authorList>
    </citation>
    <scope>IDENTIFICATION</scope>
</reference>
<feature type="compositionally biased region" description="Basic and acidic residues" evidence="7">
    <location>
        <begin position="266"/>
        <end position="277"/>
    </location>
</feature>
<dbReference type="GO" id="GO:0030261">
    <property type="term" value="P:chromosome condensation"/>
    <property type="evidence" value="ECO:0000318"/>
    <property type="project" value="GO_Central"/>
</dbReference>
<evidence type="ECO:0000256" key="6">
    <source>
        <dbReference type="RuleBase" id="RU003894"/>
    </source>
</evidence>
<reference evidence="11" key="1">
    <citation type="submission" date="2012-12" db="EMBL/GenBank/DDBJ databases">
        <authorList>
            <person name="Hellsten U."/>
            <person name="Grimwood J."/>
            <person name="Chapman J.A."/>
            <person name="Shapiro H."/>
            <person name="Aerts A."/>
            <person name="Otillar R.P."/>
            <person name="Terry A.Y."/>
            <person name="Boore J.L."/>
            <person name="Simakov O."/>
            <person name="Marletaz F."/>
            <person name="Cho S.-J."/>
            <person name="Edsinger-Gonzales E."/>
            <person name="Havlak P."/>
            <person name="Kuo D.-H."/>
            <person name="Larsson T."/>
            <person name="Lv J."/>
            <person name="Arendt D."/>
            <person name="Savage R."/>
            <person name="Osoegawa K."/>
            <person name="de Jong P."/>
            <person name="Lindberg D.R."/>
            <person name="Seaver E.C."/>
            <person name="Weisblat D.A."/>
            <person name="Putnam N.H."/>
            <person name="Grigoriev I.V."/>
            <person name="Rokhsar D.S."/>
        </authorList>
    </citation>
    <scope>NUCLEOTIDE SEQUENCE</scope>
</reference>
<dbReference type="SMART" id="SM00526">
    <property type="entry name" value="H15"/>
    <property type="match status" value="1"/>
</dbReference>
<keyword evidence="3 6" id="KW-0158">Chromosome</keyword>
<dbReference type="PRINTS" id="PR00624">
    <property type="entry name" value="HISTONEH5"/>
</dbReference>
<dbReference type="EMBL" id="AMQM01009784">
    <property type="status" value="NOT_ANNOTATED_CDS"/>
    <property type="molecule type" value="Genomic_DNA"/>
</dbReference>
<dbReference type="GO" id="GO:0031492">
    <property type="term" value="F:nucleosomal DNA binding"/>
    <property type="evidence" value="ECO:0000318"/>
    <property type="project" value="GO_Central"/>
</dbReference>
<evidence type="ECO:0000256" key="5">
    <source>
        <dbReference type="ARBA" id="ARBA00023242"/>
    </source>
</evidence>
<dbReference type="EMBL" id="AMQM01009785">
    <property type="status" value="NOT_ANNOTATED_CDS"/>
    <property type="molecule type" value="Genomic_DNA"/>
</dbReference>
<feature type="compositionally biased region" description="Low complexity" evidence="7">
    <location>
        <begin position="16"/>
        <end position="38"/>
    </location>
</feature>
<evidence type="ECO:0000256" key="3">
    <source>
        <dbReference type="ARBA" id="ARBA00022454"/>
    </source>
</evidence>
<gene>
    <name evidence="10" type="primary">20213265</name>
    <name evidence="9" type="ORF">HELRODRAFT_195122</name>
</gene>
<dbReference type="GO" id="GO:0003690">
    <property type="term" value="F:double-stranded DNA binding"/>
    <property type="evidence" value="ECO:0000318"/>
    <property type="project" value="GO_Central"/>
</dbReference>
<evidence type="ECO:0000313" key="10">
    <source>
        <dbReference type="EnsemblMetazoa" id="HelroP195122"/>
    </source>
</evidence>
<name>T1FWS0_HELRO</name>
<dbReference type="PANTHER" id="PTHR10725">
    <property type="entry name" value="THAP DOMAIN-CONTAINING PROTEIN 9"/>
    <property type="match status" value="1"/>
</dbReference>
<dbReference type="SUPFAM" id="SSF46785">
    <property type="entry name" value="Winged helix' DNA-binding domain"/>
    <property type="match status" value="1"/>
</dbReference>
<dbReference type="CDD" id="cd00073">
    <property type="entry name" value="H15"/>
    <property type="match status" value="1"/>
</dbReference>
<dbReference type="Pfam" id="PF00538">
    <property type="entry name" value="Linker_histone"/>
    <property type="match status" value="1"/>
</dbReference>
<evidence type="ECO:0000313" key="11">
    <source>
        <dbReference type="Proteomes" id="UP000015101"/>
    </source>
</evidence>
<dbReference type="InterPro" id="IPR005819">
    <property type="entry name" value="H1/H5"/>
</dbReference>
<dbReference type="OrthoDB" id="1110759at2759"/>
<proteinExistence type="inferred from homology"/>
<dbReference type="HOGENOM" id="CLU_944218_0_0_1"/>
<dbReference type="GO" id="GO:0005634">
    <property type="term" value="C:nucleus"/>
    <property type="evidence" value="ECO:0000318"/>
    <property type="project" value="GO_Central"/>
</dbReference>
<dbReference type="EnsemblMetazoa" id="HelroT195122">
    <property type="protein sequence ID" value="HelroP195122"/>
    <property type="gene ID" value="HelroG195122"/>
</dbReference>
<dbReference type="GO" id="GO:0000786">
    <property type="term" value="C:nucleosome"/>
    <property type="evidence" value="ECO:0007669"/>
    <property type="project" value="InterPro"/>
</dbReference>
<evidence type="ECO:0000259" key="8">
    <source>
        <dbReference type="PROSITE" id="PS51504"/>
    </source>
</evidence>
<sequence>MSANVESNADVGDAQKTAASKKSAAGGKKKSAAAASTKKVVEHPSYNEMVRQALVALKERGGSSRQAILKYLMANFKVGSDEHSVNTHLKVALRNGVKSETLKQSKGSGASGSFRLGAAKDTNKNVAKPKKDAVAIKTKAAASPKKVTKVASLPEATNKRQKSVAKKAAPAKKATASSSTKKPVEKTSSVKKAVKKPPAAAKKIASPKKPATIRSSMNFENRWVLRSALNFASDGEIVREVGREFQRKGPEKAKADLAKECLTRVKKKREEEDDRKPGRLGSINISDKYLGNNLD</sequence>